<organism evidence="9">
    <name type="scientific">Oceanithermus profundus</name>
    <dbReference type="NCBI Taxonomy" id="187137"/>
    <lineage>
        <taxon>Bacteria</taxon>
        <taxon>Thermotogati</taxon>
        <taxon>Deinococcota</taxon>
        <taxon>Deinococci</taxon>
        <taxon>Thermales</taxon>
        <taxon>Thermaceae</taxon>
        <taxon>Oceanithermus</taxon>
    </lineage>
</organism>
<dbReference type="InterPro" id="IPR003661">
    <property type="entry name" value="HisK_dim/P_dom"/>
</dbReference>
<dbReference type="Gene3D" id="1.10.287.130">
    <property type="match status" value="1"/>
</dbReference>
<protein>
    <recommendedName>
        <fullName evidence="2">histidine kinase</fullName>
        <ecNumber evidence="2">2.7.13.3</ecNumber>
    </recommendedName>
</protein>
<gene>
    <name evidence="9" type="ORF">ENK37_11270</name>
</gene>
<dbReference type="InterPro" id="IPR003594">
    <property type="entry name" value="HATPase_dom"/>
</dbReference>
<dbReference type="PANTHER" id="PTHR43711:SF1">
    <property type="entry name" value="HISTIDINE KINASE 1"/>
    <property type="match status" value="1"/>
</dbReference>
<evidence type="ECO:0000256" key="4">
    <source>
        <dbReference type="ARBA" id="ARBA00022679"/>
    </source>
</evidence>
<dbReference type="InterPro" id="IPR036097">
    <property type="entry name" value="HisK_dim/P_sf"/>
</dbReference>
<dbReference type="PRINTS" id="PR00344">
    <property type="entry name" value="BCTRLSENSOR"/>
</dbReference>
<keyword evidence="6" id="KW-0902">Two-component regulatory system</keyword>
<comment type="catalytic activity">
    <reaction evidence="1">
        <text>ATP + protein L-histidine = ADP + protein N-phospho-L-histidine.</text>
        <dbReference type="EC" id="2.7.13.3"/>
    </reaction>
</comment>
<dbReference type="Gene3D" id="3.30.565.10">
    <property type="entry name" value="Histidine kinase-like ATPase, C-terminal domain"/>
    <property type="match status" value="1"/>
</dbReference>
<sequence>MRSLAARLALAFSLLVLPLGALFVWGALDAARRYHQEIAQHQYQGLAENLLHLKPGLMVAGEQAGALDALAAELAMTNPGVEVYLLDERGRIVGASPPMEALVRKSVNAEPLERFVRGDLRGPLLGDDPKRPRGRQVFSAAPVPGGGWVYVLLSDRALDSVAAAVAGSTVLRLALWAGLGLVLLAALLAGGTAFWLTRRLTALEAAMERFDPASEGALAAPQRVRDEVDRLHGRFAELAGRVRDLIAAERAADRHRRELVAGVSHDLRTPLAVLSGYLETLEHAGDGLSAEERTRYLAAARAQAERLARMTEDLFTLARLESGAWPFEPEPLALAELVQDVALEWKPRFEAAGVKLEPAPPPGPLPVQGDAGLLERALVNLLANALAHTPAGGRVRITLEAANGEARVSVEDQGPGIDAADLARVFDRGFSKQGGGAGLGLAIAQQAARLHGGRVEVESERGRGSRFVLVLPEAS</sequence>
<dbReference type="AlphaFoldDB" id="A0A7C4V8C7"/>
<dbReference type="InterPro" id="IPR004358">
    <property type="entry name" value="Sig_transdc_His_kin-like_C"/>
</dbReference>
<dbReference type="PANTHER" id="PTHR43711">
    <property type="entry name" value="TWO-COMPONENT HISTIDINE KINASE"/>
    <property type="match status" value="1"/>
</dbReference>
<dbReference type="Gene3D" id="6.10.340.10">
    <property type="match status" value="1"/>
</dbReference>
<name>A0A7C4V8C7_9DEIN</name>
<dbReference type="CDD" id="cd00082">
    <property type="entry name" value="HisKA"/>
    <property type="match status" value="1"/>
</dbReference>
<dbReference type="EC" id="2.7.13.3" evidence="2"/>
<reference evidence="9" key="1">
    <citation type="journal article" date="2020" name="mSystems">
        <title>Genome- and Community-Level Interaction Insights into Carbon Utilization and Element Cycling Functions of Hydrothermarchaeota in Hydrothermal Sediment.</title>
        <authorList>
            <person name="Zhou Z."/>
            <person name="Liu Y."/>
            <person name="Xu W."/>
            <person name="Pan J."/>
            <person name="Luo Z.H."/>
            <person name="Li M."/>
        </authorList>
    </citation>
    <scope>NUCLEOTIDE SEQUENCE [LARGE SCALE GENOMIC DNA]</scope>
    <source>
        <strain evidence="9">HyVt-570</strain>
    </source>
</reference>
<dbReference type="EMBL" id="DRPZ01000281">
    <property type="protein sequence ID" value="HGY10609.1"/>
    <property type="molecule type" value="Genomic_DNA"/>
</dbReference>
<dbReference type="InterPro" id="IPR036890">
    <property type="entry name" value="HATPase_C_sf"/>
</dbReference>
<dbReference type="SUPFAM" id="SSF55874">
    <property type="entry name" value="ATPase domain of HSP90 chaperone/DNA topoisomerase II/histidine kinase"/>
    <property type="match status" value="1"/>
</dbReference>
<accession>A0A7C4V8C7</accession>
<dbReference type="InterPro" id="IPR050736">
    <property type="entry name" value="Sensor_HK_Regulatory"/>
</dbReference>
<keyword evidence="7" id="KW-0812">Transmembrane</keyword>
<dbReference type="Proteomes" id="UP000885759">
    <property type="component" value="Unassembled WGS sequence"/>
</dbReference>
<dbReference type="Pfam" id="PF00512">
    <property type="entry name" value="HisKA"/>
    <property type="match status" value="1"/>
</dbReference>
<dbReference type="Pfam" id="PF02518">
    <property type="entry name" value="HATPase_c"/>
    <property type="match status" value="1"/>
</dbReference>
<keyword evidence="4" id="KW-0808">Transferase</keyword>
<evidence type="ECO:0000256" key="1">
    <source>
        <dbReference type="ARBA" id="ARBA00000085"/>
    </source>
</evidence>
<dbReference type="GO" id="GO:0000155">
    <property type="term" value="F:phosphorelay sensor kinase activity"/>
    <property type="evidence" value="ECO:0007669"/>
    <property type="project" value="InterPro"/>
</dbReference>
<keyword evidence="7" id="KW-1133">Transmembrane helix</keyword>
<evidence type="ECO:0000256" key="7">
    <source>
        <dbReference type="SAM" id="Phobius"/>
    </source>
</evidence>
<evidence type="ECO:0000256" key="5">
    <source>
        <dbReference type="ARBA" id="ARBA00022777"/>
    </source>
</evidence>
<evidence type="ECO:0000256" key="2">
    <source>
        <dbReference type="ARBA" id="ARBA00012438"/>
    </source>
</evidence>
<dbReference type="FunFam" id="1.10.287.130:FF:000001">
    <property type="entry name" value="Two-component sensor histidine kinase"/>
    <property type="match status" value="1"/>
</dbReference>
<feature type="transmembrane region" description="Helical" evidence="7">
    <location>
        <begin position="173"/>
        <end position="197"/>
    </location>
</feature>
<dbReference type="PROSITE" id="PS50109">
    <property type="entry name" value="HIS_KIN"/>
    <property type="match status" value="1"/>
</dbReference>
<evidence type="ECO:0000313" key="9">
    <source>
        <dbReference type="EMBL" id="HGY10609.1"/>
    </source>
</evidence>
<evidence type="ECO:0000256" key="6">
    <source>
        <dbReference type="ARBA" id="ARBA00023012"/>
    </source>
</evidence>
<keyword evidence="5 9" id="KW-0418">Kinase</keyword>
<comment type="caution">
    <text evidence="9">The sequence shown here is derived from an EMBL/GenBank/DDBJ whole genome shotgun (WGS) entry which is preliminary data.</text>
</comment>
<evidence type="ECO:0000256" key="3">
    <source>
        <dbReference type="ARBA" id="ARBA00022553"/>
    </source>
</evidence>
<dbReference type="SMART" id="SM00387">
    <property type="entry name" value="HATPase_c"/>
    <property type="match status" value="1"/>
</dbReference>
<feature type="domain" description="Histidine kinase" evidence="8">
    <location>
        <begin position="262"/>
        <end position="475"/>
    </location>
</feature>
<dbReference type="SUPFAM" id="SSF47384">
    <property type="entry name" value="Homodimeric domain of signal transducing histidine kinase"/>
    <property type="match status" value="1"/>
</dbReference>
<dbReference type="SMART" id="SM00388">
    <property type="entry name" value="HisKA"/>
    <property type="match status" value="1"/>
</dbReference>
<dbReference type="InterPro" id="IPR005467">
    <property type="entry name" value="His_kinase_dom"/>
</dbReference>
<dbReference type="CDD" id="cd00075">
    <property type="entry name" value="HATPase"/>
    <property type="match status" value="1"/>
</dbReference>
<evidence type="ECO:0000259" key="8">
    <source>
        <dbReference type="PROSITE" id="PS50109"/>
    </source>
</evidence>
<keyword evidence="7" id="KW-0472">Membrane</keyword>
<keyword evidence="3" id="KW-0597">Phosphoprotein</keyword>
<proteinExistence type="predicted"/>